<evidence type="ECO:0000256" key="11">
    <source>
        <dbReference type="ARBA" id="ARBA00022842"/>
    </source>
</evidence>
<gene>
    <name evidence="15" type="ORF">LCGC14_2004490</name>
</gene>
<dbReference type="GO" id="GO:0005829">
    <property type="term" value="C:cytosol"/>
    <property type="evidence" value="ECO:0007669"/>
    <property type="project" value="TreeGrafter"/>
</dbReference>
<keyword evidence="4" id="KW-0808">Transferase</keyword>
<evidence type="ECO:0000256" key="3">
    <source>
        <dbReference type="ARBA" id="ARBA00020352"/>
    </source>
</evidence>
<evidence type="ECO:0000256" key="4">
    <source>
        <dbReference type="ARBA" id="ARBA00022679"/>
    </source>
</evidence>
<dbReference type="NCBIfam" id="TIGR00573">
    <property type="entry name" value="dnaq"/>
    <property type="match status" value="1"/>
</dbReference>
<evidence type="ECO:0000256" key="13">
    <source>
        <dbReference type="ARBA" id="ARBA00023211"/>
    </source>
</evidence>
<evidence type="ECO:0000256" key="2">
    <source>
        <dbReference type="ARBA" id="ARBA00001946"/>
    </source>
</evidence>
<dbReference type="InterPro" id="IPR012337">
    <property type="entry name" value="RNaseH-like_sf"/>
</dbReference>
<dbReference type="GO" id="GO:0003677">
    <property type="term" value="F:DNA binding"/>
    <property type="evidence" value="ECO:0007669"/>
    <property type="project" value="InterPro"/>
</dbReference>
<dbReference type="GO" id="GO:0008408">
    <property type="term" value="F:3'-5' exonuclease activity"/>
    <property type="evidence" value="ECO:0007669"/>
    <property type="project" value="TreeGrafter"/>
</dbReference>
<dbReference type="GO" id="GO:0045004">
    <property type="term" value="P:DNA replication proofreading"/>
    <property type="evidence" value="ECO:0007669"/>
    <property type="project" value="TreeGrafter"/>
</dbReference>
<keyword evidence="5" id="KW-0548">Nucleotidyltransferase</keyword>
<dbReference type="CDD" id="cd06131">
    <property type="entry name" value="DNA_pol_III_epsilon_Ecoli_like"/>
    <property type="match status" value="1"/>
</dbReference>
<comment type="cofactor">
    <cofactor evidence="2">
        <name>Mg(2+)</name>
        <dbReference type="ChEBI" id="CHEBI:18420"/>
    </cofactor>
</comment>
<evidence type="ECO:0000256" key="8">
    <source>
        <dbReference type="ARBA" id="ARBA00022723"/>
    </source>
</evidence>
<organism evidence="15">
    <name type="scientific">marine sediment metagenome</name>
    <dbReference type="NCBI Taxonomy" id="412755"/>
    <lineage>
        <taxon>unclassified sequences</taxon>
        <taxon>metagenomes</taxon>
        <taxon>ecological metagenomes</taxon>
    </lineage>
</organism>
<dbReference type="InterPro" id="IPR036397">
    <property type="entry name" value="RNaseH_sf"/>
</dbReference>
<dbReference type="GO" id="GO:0003887">
    <property type="term" value="F:DNA-directed DNA polymerase activity"/>
    <property type="evidence" value="ECO:0007669"/>
    <property type="project" value="UniProtKB-KW"/>
</dbReference>
<dbReference type="InterPro" id="IPR006054">
    <property type="entry name" value="DnaQ"/>
</dbReference>
<keyword evidence="10" id="KW-0269">Exonuclease</keyword>
<keyword evidence="11" id="KW-0460">Magnesium</keyword>
<evidence type="ECO:0000256" key="9">
    <source>
        <dbReference type="ARBA" id="ARBA00022801"/>
    </source>
</evidence>
<protein>
    <recommendedName>
        <fullName evidence="3">DNA polymerase III subunit epsilon</fullName>
    </recommendedName>
</protein>
<dbReference type="PANTHER" id="PTHR30231:SF41">
    <property type="entry name" value="DNA POLYMERASE III SUBUNIT EPSILON"/>
    <property type="match status" value="1"/>
</dbReference>
<dbReference type="GO" id="GO:0046872">
    <property type="term" value="F:metal ion binding"/>
    <property type="evidence" value="ECO:0007669"/>
    <property type="project" value="UniProtKB-KW"/>
</dbReference>
<dbReference type="EMBL" id="LAZR01022845">
    <property type="protein sequence ID" value="KKL80464.1"/>
    <property type="molecule type" value="Genomic_DNA"/>
</dbReference>
<evidence type="ECO:0000256" key="1">
    <source>
        <dbReference type="ARBA" id="ARBA00001936"/>
    </source>
</evidence>
<reference evidence="15" key="1">
    <citation type="journal article" date="2015" name="Nature">
        <title>Complex archaea that bridge the gap between prokaryotes and eukaryotes.</title>
        <authorList>
            <person name="Spang A."/>
            <person name="Saw J.H."/>
            <person name="Jorgensen S.L."/>
            <person name="Zaremba-Niedzwiedzka K."/>
            <person name="Martijn J."/>
            <person name="Lind A.E."/>
            <person name="van Eijk R."/>
            <person name="Schleper C."/>
            <person name="Guy L."/>
            <person name="Ettema T.J."/>
        </authorList>
    </citation>
    <scope>NUCLEOTIDE SEQUENCE</scope>
</reference>
<keyword evidence="7" id="KW-0540">Nuclease</keyword>
<evidence type="ECO:0000256" key="5">
    <source>
        <dbReference type="ARBA" id="ARBA00022695"/>
    </source>
</evidence>
<accession>A0A0F9F297</accession>
<keyword evidence="8" id="KW-0479">Metal-binding</keyword>
<dbReference type="InterPro" id="IPR013520">
    <property type="entry name" value="Ribonucl_H"/>
</dbReference>
<dbReference type="AlphaFoldDB" id="A0A0F9F297"/>
<dbReference type="InterPro" id="IPR006309">
    <property type="entry name" value="DnaQ_proteo"/>
</dbReference>
<sequence>MENSVKRQVVLDTETTGISTAEDHRIIEIGCVELVNRKLTGNTFHQYINPNREIEAGAFEVHGISTEFLADKPPFEHIAEDFLHFIDGAELIIHNAAFDVGFIDHELAKLANQKKRVASIATVLDTLKMARDKHPGQKNNLDALCKRYGVDNSNRDLHGALLDAEILADVYLAMTGGQVSLSLMAEDRTEIKPATDDNDLAAIPRQPLLVIRATEEELGAHQSMLEKVDKASGGDCVWLKQTSAS</sequence>
<evidence type="ECO:0000256" key="6">
    <source>
        <dbReference type="ARBA" id="ARBA00022705"/>
    </source>
</evidence>
<dbReference type="SMART" id="SM00479">
    <property type="entry name" value="EXOIII"/>
    <property type="match status" value="1"/>
</dbReference>
<evidence type="ECO:0000259" key="14">
    <source>
        <dbReference type="SMART" id="SM00479"/>
    </source>
</evidence>
<keyword evidence="12" id="KW-0239">DNA-directed DNA polymerase</keyword>
<comment type="caution">
    <text evidence="15">The sequence shown here is derived from an EMBL/GenBank/DDBJ whole genome shotgun (WGS) entry which is preliminary data.</text>
</comment>
<evidence type="ECO:0000313" key="15">
    <source>
        <dbReference type="EMBL" id="KKL80464.1"/>
    </source>
</evidence>
<dbReference type="Gene3D" id="3.30.420.10">
    <property type="entry name" value="Ribonuclease H-like superfamily/Ribonuclease H"/>
    <property type="match status" value="1"/>
</dbReference>
<dbReference type="SUPFAM" id="SSF53098">
    <property type="entry name" value="Ribonuclease H-like"/>
    <property type="match status" value="1"/>
</dbReference>
<keyword evidence="6" id="KW-0235">DNA replication</keyword>
<comment type="cofactor">
    <cofactor evidence="1">
        <name>Mn(2+)</name>
        <dbReference type="ChEBI" id="CHEBI:29035"/>
    </cofactor>
</comment>
<dbReference type="NCBIfam" id="NF004316">
    <property type="entry name" value="PRK05711.1"/>
    <property type="match status" value="1"/>
</dbReference>
<keyword evidence="9" id="KW-0378">Hydrolase</keyword>
<feature type="domain" description="Exonuclease" evidence="14">
    <location>
        <begin position="7"/>
        <end position="180"/>
    </location>
</feature>
<keyword evidence="13" id="KW-0464">Manganese</keyword>
<evidence type="ECO:0000256" key="10">
    <source>
        <dbReference type="ARBA" id="ARBA00022839"/>
    </source>
</evidence>
<dbReference type="NCBIfam" id="TIGR01406">
    <property type="entry name" value="dnaQ_proteo"/>
    <property type="match status" value="1"/>
</dbReference>
<proteinExistence type="predicted"/>
<dbReference type="Pfam" id="PF00929">
    <property type="entry name" value="RNase_T"/>
    <property type="match status" value="1"/>
</dbReference>
<dbReference type="PANTHER" id="PTHR30231">
    <property type="entry name" value="DNA POLYMERASE III SUBUNIT EPSILON"/>
    <property type="match status" value="1"/>
</dbReference>
<evidence type="ECO:0000256" key="12">
    <source>
        <dbReference type="ARBA" id="ARBA00022932"/>
    </source>
</evidence>
<dbReference type="FunFam" id="3.30.420.10:FF:000012">
    <property type="entry name" value="DNA polymerase III subunit epsilon"/>
    <property type="match status" value="1"/>
</dbReference>
<name>A0A0F9F297_9ZZZZ</name>
<evidence type="ECO:0000256" key="7">
    <source>
        <dbReference type="ARBA" id="ARBA00022722"/>
    </source>
</evidence>